<feature type="domain" description="CBS" evidence="2">
    <location>
        <begin position="355"/>
        <end position="417"/>
    </location>
</feature>
<evidence type="ECO:0000256" key="1">
    <source>
        <dbReference type="PROSITE-ProRule" id="PRU00703"/>
    </source>
</evidence>
<dbReference type="Gene3D" id="3.10.580.10">
    <property type="entry name" value="CBS-domain"/>
    <property type="match status" value="1"/>
</dbReference>
<keyword evidence="1" id="KW-0129">CBS domain</keyword>
<dbReference type="InterPro" id="IPR038076">
    <property type="entry name" value="MgtE_N_sf"/>
</dbReference>
<dbReference type="PANTHER" id="PTHR43773:SF1">
    <property type="entry name" value="MAGNESIUM TRANSPORTER MGTE"/>
    <property type="match status" value="1"/>
</dbReference>
<protein>
    <submittedName>
        <fullName evidence="3">CBS domain-containing protein</fullName>
    </submittedName>
</protein>
<dbReference type="InterPro" id="IPR058838">
    <property type="entry name" value="SH3_actinomycetes"/>
</dbReference>
<dbReference type="PROSITE" id="PS51371">
    <property type="entry name" value="CBS"/>
    <property type="match status" value="1"/>
</dbReference>
<dbReference type="InterPro" id="IPR006669">
    <property type="entry name" value="MgtE_transporter"/>
</dbReference>
<dbReference type="SUPFAM" id="SSF50346">
    <property type="entry name" value="PRC-barrel domain"/>
    <property type="match status" value="1"/>
</dbReference>
<dbReference type="SUPFAM" id="SSF54631">
    <property type="entry name" value="CBS-domain pair"/>
    <property type="match status" value="1"/>
</dbReference>
<dbReference type="InterPro" id="IPR046342">
    <property type="entry name" value="CBS_dom_sf"/>
</dbReference>
<dbReference type="InterPro" id="IPR006668">
    <property type="entry name" value="Mg_transptr_MgtE_intracell_dom"/>
</dbReference>
<proteinExistence type="predicted"/>
<dbReference type="SUPFAM" id="SSF158791">
    <property type="entry name" value="MgtE N-terminal domain-like"/>
    <property type="match status" value="1"/>
</dbReference>
<dbReference type="Proteomes" id="UP001232725">
    <property type="component" value="Unassembled WGS sequence"/>
</dbReference>
<dbReference type="Pfam" id="PF26205">
    <property type="entry name" value="SH3_actinomycetes"/>
    <property type="match status" value="1"/>
</dbReference>
<reference evidence="3 4" key="1">
    <citation type="submission" date="2023-08" db="EMBL/GenBank/DDBJ databases">
        <title>Arthrobacter horti sp. nov., isolated from forest soil.</title>
        <authorList>
            <person name="Park M."/>
        </authorList>
    </citation>
    <scope>NUCLEOTIDE SEQUENCE [LARGE SCALE GENOMIC DNA]</scope>
    <source>
        <strain evidence="3 4">YJM1</strain>
    </source>
</reference>
<dbReference type="CDD" id="cd04606">
    <property type="entry name" value="CBS_pair_Mg_transporter"/>
    <property type="match status" value="1"/>
</dbReference>
<dbReference type="Pfam" id="PF00571">
    <property type="entry name" value="CBS"/>
    <property type="match status" value="2"/>
</dbReference>
<gene>
    <name evidence="3" type="ORF">Q9R02_08270</name>
</gene>
<dbReference type="Pfam" id="PF05239">
    <property type="entry name" value="PRC"/>
    <property type="match status" value="1"/>
</dbReference>
<evidence type="ECO:0000313" key="4">
    <source>
        <dbReference type="Proteomes" id="UP001232725"/>
    </source>
</evidence>
<evidence type="ECO:0000313" key="3">
    <source>
        <dbReference type="EMBL" id="MDP5227143.1"/>
    </source>
</evidence>
<dbReference type="RefSeq" id="WP_305996192.1">
    <property type="nucleotide sequence ID" value="NZ_JAVALS010000004.1"/>
</dbReference>
<dbReference type="Gene3D" id="1.25.60.10">
    <property type="entry name" value="MgtE N-terminal domain-like"/>
    <property type="match status" value="1"/>
</dbReference>
<comment type="caution">
    <text evidence="3">The sequence shown here is derived from an EMBL/GenBank/DDBJ whole genome shotgun (WGS) entry which is preliminary data.</text>
</comment>
<accession>A0ABT9INH4</accession>
<dbReference type="InterPro" id="IPR000644">
    <property type="entry name" value="CBS_dom"/>
</dbReference>
<evidence type="ECO:0000259" key="2">
    <source>
        <dbReference type="PROSITE" id="PS51371"/>
    </source>
</evidence>
<dbReference type="InterPro" id="IPR027275">
    <property type="entry name" value="PRC-brl_dom"/>
</dbReference>
<name>A0ABT9INH4_9MICC</name>
<dbReference type="PANTHER" id="PTHR43773">
    <property type="entry name" value="MAGNESIUM TRANSPORTER MGTE"/>
    <property type="match status" value="1"/>
</dbReference>
<keyword evidence="4" id="KW-1185">Reference proteome</keyword>
<dbReference type="SMART" id="SM00924">
    <property type="entry name" value="MgtE_N"/>
    <property type="match status" value="1"/>
</dbReference>
<sequence>MSNPTSRVFVARLLGLDVFDPLGDRLGRVRDVVVLRRANHAPPHAVGLVVEVPGKKRVFVPMTRVTSMDQAQVISTGLVNLRRFEQRGMETLVVAEMFDSRVTLTDGSGSATIEDIAIDQHRSGDWFVSKLFVRRGHSLSPLARLRRNETMIINWTDAVPASSMEPQAATAFVASHEDLKAADFAEALQEMSDKRRFEVANELQDERLADVLQELPEEDQVEILSSLDRERAADVLEEMDPDDAADLLSELPEAQQEELLQLMEPEEAEDVRRLLEYDEDTAGGLMTPVPVILPPEATVAEALAHVRREELTPALASTIFIARPPLETPTGRFLGVVHIQQLLRYPPPEPLGNLVDKNLEPIADQAHISEVARTMAVYNLNALPVVNEAGRLVGAVTVDDVLDHLLPEDWRAHGEDEPFRKLRGRNG</sequence>
<organism evidence="3 4">
    <name type="scientific">Arthrobacter horti</name>
    <dbReference type="NCBI Taxonomy" id="3068273"/>
    <lineage>
        <taxon>Bacteria</taxon>
        <taxon>Bacillati</taxon>
        <taxon>Actinomycetota</taxon>
        <taxon>Actinomycetes</taxon>
        <taxon>Micrococcales</taxon>
        <taxon>Micrococcaceae</taxon>
        <taxon>Arthrobacter</taxon>
    </lineage>
</organism>
<dbReference type="Pfam" id="PF03448">
    <property type="entry name" value="MgtE_N"/>
    <property type="match status" value="1"/>
</dbReference>
<dbReference type="InterPro" id="IPR011033">
    <property type="entry name" value="PRC_barrel-like_sf"/>
</dbReference>
<dbReference type="EMBL" id="JAVALS010000004">
    <property type="protein sequence ID" value="MDP5227143.1"/>
    <property type="molecule type" value="Genomic_DNA"/>
</dbReference>